<evidence type="ECO:0000313" key="2">
    <source>
        <dbReference type="EMBL" id="NNU28662.1"/>
    </source>
</evidence>
<feature type="domain" description="DUF6531" evidence="1">
    <location>
        <begin position="395"/>
        <end position="445"/>
    </location>
</feature>
<organism evidence="2 3">
    <name type="scientific">Isoptericola sediminis</name>
    <dbReference type="NCBI Taxonomy" id="2733572"/>
    <lineage>
        <taxon>Bacteria</taxon>
        <taxon>Bacillati</taxon>
        <taxon>Actinomycetota</taxon>
        <taxon>Actinomycetes</taxon>
        <taxon>Micrococcales</taxon>
        <taxon>Promicromonosporaceae</taxon>
        <taxon>Isoptericola</taxon>
    </lineage>
</organism>
<sequence length="1727" mass="179269">MRATSESDVYGWKRFNSTNATSGKPTITVSYNSYPNTPGTSFINSSQYVWYPSSTDPNKVLYVKSAKPVFSAAVSDPDGGNVKALFDVMQGSSEVWDDQAGTSVASGGTSTFTPGTGTTALSEGTTYTSRVWANDGSLTSKSAKSLWTFTIDTTKPVTPTLTASAYTAGQWQDTAPSSNTFTMKSTSSDVVRFEYSKDGGAWTSLAATGTTPTATLSWNPASGAHTLKVRAIDKAAWVSSEKSFSFGAGGAALTAPANTAKSTNTFAVKATAPTASSGTVTPSIWWRAAGTAEPGDYNSSTGSTTGWTMDTELAAVGAGAAVSVARSWSAAQAAAALGKDRVPVLLDVQVCFTYSATGTLRCTWNGQLTNRSSVVRVPHAFGDGYPTADAGPGQVALWTGEFNTTVTDVSVPGYVGDLSISRSYSSQAGIDDASVFGPGWSASFEGTDVGVAGFEVVDNTDVDGTFALVDTEGGALVYRQPGNTKTAMKTGSYTAVDPETAEYGARLELTGSGTGARLMLTEPDAAITTFAYTGASDSDGRIWAPVSVTEPASSKSTTFTRDAAGHITRILAPVPTGVTCPASGALNVGCRALDITYATTTSGTDVAGQVKQISYTAYDPDRAGGAGMSTVVVARYEYDAAARLAKVIDPRTNLAVGYAYHATATSTSGQPLLTTVTEPGLAPWKLAYGTGSQDAKSLLTVHRANPAGSGSDIQVARFVYGIARDGSDAGLPAINDAAAAWGDETGPAYGAAVFGQDKPVGTTPAAADWPYAGLQFTDAEGRVTVSGSFGAGDWQFAATRFDDAGRVTHIWDDHATSQLRAQRLEQGDLAADVIDSFATITRYNAPITAATAITWTPAGGTAQTITAGSEITPAGALVTDVWEPARDVDGALVRTHTHTDYDQGAPNGGVNPTTGIAYNLSTTTTVTQADGLSGSADPAVPLVAGETVLAKTVTGYTPIDAKPATDPTSGWTLGAATVTTTRMGAAGATSSADITTKVRYDTEGRLLEERRPGSSGTDAATWLTGYYTAAAQSGTFAACGSKPQWAGLTCLTTTGETNPTLPVEAITKYSMYLGVAAATETTGSVVRTTTTTFDTAGRTIRTGTTVGGLSGSQSVPDTKALYDPASGLATATVSLNADGSEKGRISTGYDGWGRQVSYTDTDGATTATTYDTAGRVHTVTDPRRKVTYTYDGTGEHRGLPTKTEIQGVGAFTATYDAAGNITRQTLPGDTVAQQLTYDRAGDLAEQSYATISASGQDAQEILAWTMATDVQGRTTQITSGAAASETGVGRVQQFGYDAAERLVTAQDVIGQDCATRTYAFDVRGNRTGLTATTGTDPEAPCTAPGVTVTKAWSYDKADRVDKGATTNGVASTGYVTDLLGRQTTLPAVDTPTGATGGDVSLAYFDTDAAHQIIRGDVTTTYTLDPAGRRSGETTTGGDTDTTVIRHYTDTSDNPGWAVNTTGTTTTTSWYGASIGGDLGIETIHTTDTADGSEGTAANLTLADSLGSAVTSINIPAAGTPVQLGAVGSWDEYGNTLTTTADDGAINYAWLGAKERATNTLTGLVLMGARLHNSTTGLFTSTDPVKDGNTTAYAYPQQPVDEYDLDGLSRAWPCRCGRAPKGFGGSVSARYGPTTSSKGSVKAGSTKGSRYTSNYKYSRTYGRTISSIRSQANAYAGQMRRRGYTVNVKNLRFGEYGNRADITVDVFTRSGRRHHTRHFITTQNYRRR</sequence>
<dbReference type="EMBL" id="JABFAJ010000024">
    <property type="protein sequence ID" value="NNU28662.1"/>
    <property type="molecule type" value="Genomic_DNA"/>
</dbReference>
<accession>A0A849JZF0</accession>
<dbReference type="InterPro" id="IPR006530">
    <property type="entry name" value="YD"/>
</dbReference>
<dbReference type="Pfam" id="PF05593">
    <property type="entry name" value="RHS_repeat"/>
    <property type="match status" value="1"/>
</dbReference>
<dbReference type="Gene3D" id="2.180.10.10">
    <property type="entry name" value="RHS repeat-associated core"/>
    <property type="match status" value="2"/>
</dbReference>
<reference evidence="2 3" key="1">
    <citation type="submission" date="2020-05" db="EMBL/GenBank/DDBJ databases">
        <title>Genome sequence of Isoptericola sp. JC619 isolated from Chilika lagoon, India.</title>
        <authorList>
            <person name="Kumar D."/>
            <person name="Appam K."/>
            <person name="Gandham S."/>
            <person name="Uppada J."/>
            <person name="Sasikala C."/>
            <person name="Venkata Ramana C."/>
        </authorList>
    </citation>
    <scope>NUCLEOTIDE SEQUENCE [LARGE SCALE GENOMIC DNA]</scope>
    <source>
        <strain evidence="2 3">JC619</strain>
    </source>
</reference>
<protein>
    <recommendedName>
        <fullName evidence="1">DUF6531 domain-containing protein</fullName>
    </recommendedName>
</protein>
<gene>
    <name evidence="2" type="ORF">HLI28_14095</name>
</gene>
<comment type="caution">
    <text evidence="2">The sequence shown here is derived from an EMBL/GenBank/DDBJ whole genome shotgun (WGS) entry which is preliminary data.</text>
</comment>
<evidence type="ECO:0000259" key="1">
    <source>
        <dbReference type="Pfam" id="PF20148"/>
    </source>
</evidence>
<dbReference type="InterPro" id="IPR031325">
    <property type="entry name" value="RHS_repeat"/>
</dbReference>
<proteinExistence type="predicted"/>
<evidence type="ECO:0000313" key="3">
    <source>
        <dbReference type="Proteomes" id="UP000557204"/>
    </source>
</evidence>
<dbReference type="InterPro" id="IPR045351">
    <property type="entry name" value="DUF6531"/>
</dbReference>
<dbReference type="Pfam" id="PF20148">
    <property type="entry name" value="DUF6531"/>
    <property type="match status" value="1"/>
</dbReference>
<dbReference type="Proteomes" id="UP000557204">
    <property type="component" value="Unassembled WGS sequence"/>
</dbReference>
<dbReference type="NCBIfam" id="TIGR01643">
    <property type="entry name" value="YD_repeat_2x"/>
    <property type="match status" value="1"/>
</dbReference>
<name>A0A849JZF0_9MICO</name>
<keyword evidence="3" id="KW-1185">Reference proteome</keyword>